<name>A0ABY8EJY8_9FIRM</name>
<sequence length="269" mass="31954">MVYKNCRKKRRIKTEASMKDLISIQDILQEKINQLKKIIGSEDVNEILKIDLGEINTESILLDTEKSIHSLKCIDFKKGKCKACIYESIKRSNYLNEKVQEGINKYNQYINTFKDILYLKNEKNIDDLVIRFGFDKNCDLICLVCDKMKYYNNDEKGNVYIVYGDVHKTKSEYKSCLKMEFKYKDDYIYIDRINASTDKLRCGHATFVFTKFNTLVQEMQFPKNVKCIKGYVNENKKYIKRNDLIKFYKKNGFFVYKDLAFEKNILNKI</sequence>
<dbReference type="Proteomes" id="UP001222800">
    <property type="component" value="Chromosome"/>
</dbReference>
<gene>
    <name evidence="1" type="ORF">P4S50_04970</name>
</gene>
<evidence type="ECO:0000313" key="1">
    <source>
        <dbReference type="EMBL" id="WFD11430.1"/>
    </source>
</evidence>
<organism evidence="1 2">
    <name type="scientific">Tepidibacter hydrothermalis</name>
    <dbReference type="NCBI Taxonomy" id="3036126"/>
    <lineage>
        <taxon>Bacteria</taxon>
        <taxon>Bacillati</taxon>
        <taxon>Bacillota</taxon>
        <taxon>Clostridia</taxon>
        <taxon>Peptostreptococcales</taxon>
        <taxon>Peptostreptococcaceae</taxon>
        <taxon>Tepidibacter</taxon>
    </lineage>
</organism>
<dbReference type="EMBL" id="CP120733">
    <property type="protein sequence ID" value="WFD11430.1"/>
    <property type="molecule type" value="Genomic_DNA"/>
</dbReference>
<accession>A0ABY8EJY8</accession>
<reference evidence="1 2" key="1">
    <citation type="submission" date="2023-03" db="EMBL/GenBank/DDBJ databases">
        <title>Complete genome sequence of Tepidibacter sp. SWIR-1, isolated from a deep-sea hydrothermal vent.</title>
        <authorList>
            <person name="Li X."/>
        </authorList>
    </citation>
    <scope>NUCLEOTIDE SEQUENCE [LARGE SCALE GENOMIC DNA]</scope>
    <source>
        <strain evidence="1 2">SWIR-1</strain>
    </source>
</reference>
<protein>
    <submittedName>
        <fullName evidence="1">Uncharacterized protein</fullName>
    </submittedName>
</protein>
<proteinExistence type="predicted"/>
<evidence type="ECO:0000313" key="2">
    <source>
        <dbReference type="Proteomes" id="UP001222800"/>
    </source>
</evidence>
<dbReference type="RefSeq" id="WP_277733483.1">
    <property type="nucleotide sequence ID" value="NZ_CP120733.1"/>
</dbReference>
<keyword evidence="2" id="KW-1185">Reference proteome</keyword>